<name>A0A7X0FCN5_9HYPH</name>
<sequence length="35" mass="3655">MLPALVDHSLVAKRVISGITLAIVAFMMGGGFKLP</sequence>
<keyword evidence="1" id="KW-1133">Transmembrane helix</keyword>
<keyword evidence="3" id="KW-1185">Reference proteome</keyword>
<keyword evidence="1" id="KW-0472">Membrane</keyword>
<dbReference type="Proteomes" id="UP000536262">
    <property type="component" value="Unassembled WGS sequence"/>
</dbReference>
<accession>A0A7X0FCN5</accession>
<evidence type="ECO:0000313" key="2">
    <source>
        <dbReference type="EMBL" id="MBB6357288.1"/>
    </source>
</evidence>
<protein>
    <submittedName>
        <fullName evidence="2">Uncharacterized protein</fullName>
    </submittedName>
</protein>
<reference evidence="2 3" key="1">
    <citation type="submission" date="2020-08" db="EMBL/GenBank/DDBJ databases">
        <title>Genomic Encyclopedia of Type Strains, Phase IV (KMG-IV): sequencing the most valuable type-strain genomes for metagenomic binning, comparative biology and taxonomic classification.</title>
        <authorList>
            <person name="Goeker M."/>
        </authorList>
    </citation>
    <scope>NUCLEOTIDE SEQUENCE [LARGE SCALE GENOMIC DNA]</scope>
    <source>
        <strain evidence="2 3">DSM 7051</strain>
    </source>
</reference>
<feature type="transmembrane region" description="Helical" evidence="1">
    <location>
        <begin position="15"/>
        <end position="34"/>
    </location>
</feature>
<dbReference type="AlphaFoldDB" id="A0A7X0FCN5"/>
<evidence type="ECO:0000256" key="1">
    <source>
        <dbReference type="SAM" id="Phobius"/>
    </source>
</evidence>
<proteinExistence type="predicted"/>
<keyword evidence="1" id="KW-0812">Transmembrane</keyword>
<comment type="caution">
    <text evidence="2">The sequence shown here is derived from an EMBL/GenBank/DDBJ whole genome shotgun (WGS) entry which is preliminary data.</text>
</comment>
<organism evidence="2 3">
    <name type="scientific">Aminobacter aganoensis</name>
    <dbReference type="NCBI Taxonomy" id="83264"/>
    <lineage>
        <taxon>Bacteria</taxon>
        <taxon>Pseudomonadati</taxon>
        <taxon>Pseudomonadota</taxon>
        <taxon>Alphaproteobacteria</taxon>
        <taxon>Hyphomicrobiales</taxon>
        <taxon>Phyllobacteriaceae</taxon>
        <taxon>Aminobacter</taxon>
    </lineage>
</organism>
<dbReference type="EMBL" id="JACHOU010000022">
    <property type="protein sequence ID" value="MBB6357288.1"/>
    <property type="molecule type" value="Genomic_DNA"/>
</dbReference>
<evidence type="ECO:0000313" key="3">
    <source>
        <dbReference type="Proteomes" id="UP000536262"/>
    </source>
</evidence>
<gene>
    <name evidence="2" type="ORF">GGR00_005109</name>
</gene>